<feature type="region of interest" description="Disordered" evidence="1">
    <location>
        <begin position="135"/>
        <end position="227"/>
    </location>
</feature>
<evidence type="ECO:0000256" key="1">
    <source>
        <dbReference type="SAM" id="MobiDB-lite"/>
    </source>
</evidence>
<feature type="compositionally biased region" description="Pro residues" evidence="1">
    <location>
        <begin position="218"/>
        <end position="227"/>
    </location>
</feature>
<feature type="compositionally biased region" description="Basic and acidic residues" evidence="1">
    <location>
        <begin position="173"/>
        <end position="186"/>
    </location>
</feature>
<dbReference type="EMBL" id="JAATVY010000004">
    <property type="protein sequence ID" value="NJC69719.1"/>
    <property type="molecule type" value="Genomic_DNA"/>
</dbReference>
<organism evidence="3 4">
    <name type="scientific">Planosporangium thailandense</name>
    <dbReference type="NCBI Taxonomy" id="765197"/>
    <lineage>
        <taxon>Bacteria</taxon>
        <taxon>Bacillati</taxon>
        <taxon>Actinomycetota</taxon>
        <taxon>Actinomycetes</taxon>
        <taxon>Micromonosporales</taxon>
        <taxon>Micromonosporaceae</taxon>
        <taxon>Planosporangium</taxon>
    </lineage>
</organism>
<dbReference type="RefSeq" id="WP_167924619.1">
    <property type="nucleotide sequence ID" value="NZ_JAATVY010000004.1"/>
</dbReference>
<comment type="caution">
    <text evidence="3">The sequence shown here is derived from an EMBL/GenBank/DDBJ whole genome shotgun (WGS) entry which is preliminary data.</text>
</comment>
<evidence type="ECO:0000313" key="4">
    <source>
        <dbReference type="Proteomes" id="UP000722989"/>
    </source>
</evidence>
<proteinExistence type="predicted"/>
<evidence type="ECO:0000256" key="2">
    <source>
        <dbReference type="SAM" id="Phobius"/>
    </source>
</evidence>
<gene>
    <name evidence="3" type="ORF">HC031_08295</name>
</gene>
<accession>A0ABX0XUM9</accession>
<keyword evidence="2" id="KW-1133">Transmembrane helix</keyword>
<protein>
    <submittedName>
        <fullName evidence="3">DUF308 domain-containing protein</fullName>
    </submittedName>
</protein>
<keyword evidence="2" id="KW-0472">Membrane</keyword>
<keyword evidence="2" id="KW-0812">Transmembrane</keyword>
<name>A0ABX0XUM9_9ACTN</name>
<dbReference type="Proteomes" id="UP000722989">
    <property type="component" value="Unassembled WGS sequence"/>
</dbReference>
<keyword evidence="4" id="KW-1185">Reference proteome</keyword>
<evidence type="ECO:0000313" key="3">
    <source>
        <dbReference type="EMBL" id="NJC69719.1"/>
    </source>
</evidence>
<feature type="transmembrane region" description="Helical" evidence="2">
    <location>
        <begin position="229"/>
        <end position="247"/>
    </location>
</feature>
<sequence length="294" mass="30850">MPAGGFRRGRRDNGLSAAEYAAVGDVDPRVGEHLLDVLAGEGIAAYLLPATDLHPVTRTTTLPARPTDRLYADREHLGTAREYLARLRAEENADTAVPSAGVTDPSTGATATVSRDDSVDIDAAWASIVAAYETTVDDPTPPWPEAENISARDLDDTDPDLGDRLAADAGELVTRDGAADSGDPARNRPAGSSPDEPTLLDALDRFGADLPDDDEGYTPPPPPPVPRPPAQVVLALVGIVGGLLLFFKPELLPIDADVAQLLGFGALLGGVITLIWRLRPGDEEDDDSDDGAVV</sequence>
<feature type="transmembrane region" description="Helical" evidence="2">
    <location>
        <begin position="259"/>
        <end position="278"/>
    </location>
</feature>
<reference evidence="3 4" key="1">
    <citation type="submission" date="2020-03" db="EMBL/GenBank/DDBJ databases">
        <title>WGS of the type strain of Planosporangium spp.</title>
        <authorList>
            <person name="Thawai C."/>
        </authorList>
    </citation>
    <scope>NUCLEOTIDE SEQUENCE [LARGE SCALE GENOMIC DNA]</scope>
    <source>
        <strain evidence="3 4">TBRC 5610</strain>
    </source>
</reference>